<evidence type="ECO:0000256" key="1">
    <source>
        <dbReference type="SAM" id="MobiDB-lite"/>
    </source>
</evidence>
<sequence>MVRPEGSYEGGFGARPEPDRTDTLKIGAMGSRPPTRAARRARARSA</sequence>
<accession>A0ABW0D2F0</accession>
<evidence type="ECO:0000313" key="2">
    <source>
        <dbReference type="EMBL" id="MFC5223602.1"/>
    </source>
</evidence>
<gene>
    <name evidence="2" type="ORF">ACFPN6_03085</name>
</gene>
<evidence type="ECO:0000313" key="3">
    <source>
        <dbReference type="Proteomes" id="UP001596156"/>
    </source>
</evidence>
<reference evidence="3" key="1">
    <citation type="journal article" date="2019" name="Int. J. Syst. Evol. Microbiol.">
        <title>The Global Catalogue of Microorganisms (GCM) 10K type strain sequencing project: providing services to taxonomists for standard genome sequencing and annotation.</title>
        <authorList>
            <consortium name="The Broad Institute Genomics Platform"/>
            <consortium name="The Broad Institute Genome Sequencing Center for Infectious Disease"/>
            <person name="Wu L."/>
            <person name="Ma J."/>
        </authorList>
    </citation>
    <scope>NUCLEOTIDE SEQUENCE [LARGE SCALE GENOMIC DNA]</scope>
    <source>
        <strain evidence="3">CCM 8479</strain>
    </source>
</reference>
<dbReference type="EMBL" id="JBHSKL010000003">
    <property type="protein sequence ID" value="MFC5223602.1"/>
    <property type="molecule type" value="Genomic_DNA"/>
</dbReference>
<feature type="region of interest" description="Disordered" evidence="1">
    <location>
        <begin position="1"/>
        <end position="46"/>
    </location>
</feature>
<dbReference type="RefSeq" id="WP_381570157.1">
    <property type="nucleotide sequence ID" value="NZ_BAAASS010000003.1"/>
</dbReference>
<comment type="caution">
    <text evidence="2">The sequence shown here is derived from an EMBL/GenBank/DDBJ whole genome shotgun (WGS) entry which is preliminary data.</text>
</comment>
<name>A0ABW0D2F0_STRFI</name>
<dbReference type="Proteomes" id="UP001596156">
    <property type="component" value="Unassembled WGS sequence"/>
</dbReference>
<keyword evidence="3" id="KW-1185">Reference proteome</keyword>
<organism evidence="2 3">
    <name type="scientific">Streptomyces fimbriatus</name>
    <dbReference type="NCBI Taxonomy" id="68197"/>
    <lineage>
        <taxon>Bacteria</taxon>
        <taxon>Bacillati</taxon>
        <taxon>Actinomycetota</taxon>
        <taxon>Actinomycetes</taxon>
        <taxon>Kitasatosporales</taxon>
        <taxon>Streptomycetaceae</taxon>
        <taxon>Streptomyces</taxon>
    </lineage>
</organism>
<protein>
    <submittedName>
        <fullName evidence="2">Uncharacterized protein</fullName>
    </submittedName>
</protein>
<proteinExistence type="predicted"/>
<feature type="compositionally biased region" description="Basic residues" evidence="1">
    <location>
        <begin position="37"/>
        <end position="46"/>
    </location>
</feature>